<sequence length="54" mass="6252">MLNLVLVDGETCEFISNIYTWEEDGHFIETMEKLQTIYDLLVLLQKTNNNSGKS</sequence>
<protein>
    <submittedName>
        <fullName evidence="1">Uncharacterized protein</fullName>
    </submittedName>
</protein>
<organism evidence="1">
    <name type="scientific">marine sediment metagenome</name>
    <dbReference type="NCBI Taxonomy" id="412755"/>
    <lineage>
        <taxon>unclassified sequences</taxon>
        <taxon>metagenomes</taxon>
        <taxon>ecological metagenomes</taxon>
    </lineage>
</organism>
<dbReference type="AlphaFoldDB" id="X0VCH1"/>
<comment type="caution">
    <text evidence="1">The sequence shown here is derived from an EMBL/GenBank/DDBJ whole genome shotgun (WGS) entry which is preliminary data.</text>
</comment>
<evidence type="ECO:0000313" key="1">
    <source>
        <dbReference type="EMBL" id="GAG16010.1"/>
    </source>
</evidence>
<reference evidence="1" key="1">
    <citation type="journal article" date="2014" name="Front. Microbiol.">
        <title>High frequency of phylogenetically diverse reductive dehalogenase-homologous genes in deep subseafloor sedimentary metagenomes.</title>
        <authorList>
            <person name="Kawai M."/>
            <person name="Futagami T."/>
            <person name="Toyoda A."/>
            <person name="Takaki Y."/>
            <person name="Nishi S."/>
            <person name="Hori S."/>
            <person name="Arai W."/>
            <person name="Tsubouchi T."/>
            <person name="Morono Y."/>
            <person name="Uchiyama I."/>
            <person name="Ito T."/>
            <person name="Fujiyama A."/>
            <person name="Inagaki F."/>
            <person name="Takami H."/>
        </authorList>
    </citation>
    <scope>NUCLEOTIDE SEQUENCE</scope>
    <source>
        <strain evidence="1">Expedition CK06-06</strain>
    </source>
</reference>
<gene>
    <name evidence="1" type="ORF">S01H1_57975</name>
</gene>
<dbReference type="EMBL" id="BARS01037842">
    <property type="protein sequence ID" value="GAG16010.1"/>
    <property type="molecule type" value="Genomic_DNA"/>
</dbReference>
<name>X0VCH1_9ZZZZ</name>
<accession>X0VCH1</accession>
<proteinExistence type="predicted"/>